<name>A0AAD4GSA8_ASPNN</name>
<dbReference type="InterPro" id="IPR050641">
    <property type="entry name" value="RIFMO-like"/>
</dbReference>
<gene>
    <name evidence="6" type="ORF">FE257_008839</name>
</gene>
<reference evidence="6" key="1">
    <citation type="journal article" date="2019" name="Beilstein J. Org. Chem.">
        <title>Nanangenines: drimane sesquiterpenoids as the dominant metabolite cohort of a novel Australian fungus, Aspergillus nanangensis.</title>
        <authorList>
            <person name="Lacey H.J."/>
            <person name="Gilchrist C.L.M."/>
            <person name="Crombie A."/>
            <person name="Kalaitzis J.A."/>
            <person name="Vuong D."/>
            <person name="Rutledge P.J."/>
            <person name="Turner P."/>
            <person name="Pitt J.I."/>
            <person name="Lacey E."/>
            <person name="Chooi Y.H."/>
            <person name="Piggott A.M."/>
        </authorList>
    </citation>
    <scope>NUCLEOTIDE SEQUENCE</scope>
    <source>
        <strain evidence="6">MST-FP2251</strain>
    </source>
</reference>
<evidence type="ECO:0000259" key="5">
    <source>
        <dbReference type="Pfam" id="PF01494"/>
    </source>
</evidence>
<evidence type="ECO:0000256" key="3">
    <source>
        <dbReference type="ARBA" id="ARBA00022827"/>
    </source>
</evidence>
<dbReference type="PRINTS" id="PR00420">
    <property type="entry name" value="RNGMNOXGNASE"/>
</dbReference>
<dbReference type="Proteomes" id="UP001194746">
    <property type="component" value="Unassembled WGS sequence"/>
</dbReference>
<dbReference type="InterPro" id="IPR036188">
    <property type="entry name" value="FAD/NAD-bd_sf"/>
</dbReference>
<evidence type="ECO:0000313" key="7">
    <source>
        <dbReference type="Proteomes" id="UP001194746"/>
    </source>
</evidence>
<dbReference type="GO" id="GO:0071949">
    <property type="term" value="F:FAD binding"/>
    <property type="evidence" value="ECO:0007669"/>
    <property type="project" value="InterPro"/>
</dbReference>
<keyword evidence="2" id="KW-0285">Flavoprotein</keyword>
<dbReference type="Gene3D" id="3.30.70.2450">
    <property type="match status" value="1"/>
</dbReference>
<dbReference type="AlphaFoldDB" id="A0AAD4GSA8"/>
<comment type="caution">
    <text evidence="6">The sequence shown here is derived from an EMBL/GenBank/DDBJ whole genome shotgun (WGS) entry which is preliminary data.</text>
</comment>
<dbReference type="InterPro" id="IPR002938">
    <property type="entry name" value="FAD-bd"/>
</dbReference>
<dbReference type="PANTHER" id="PTHR43004:SF19">
    <property type="entry name" value="BINDING MONOOXYGENASE, PUTATIVE (JCVI)-RELATED"/>
    <property type="match status" value="1"/>
</dbReference>
<organism evidence="6 7">
    <name type="scientific">Aspergillus nanangensis</name>
    <dbReference type="NCBI Taxonomy" id="2582783"/>
    <lineage>
        <taxon>Eukaryota</taxon>
        <taxon>Fungi</taxon>
        <taxon>Dikarya</taxon>
        <taxon>Ascomycota</taxon>
        <taxon>Pezizomycotina</taxon>
        <taxon>Eurotiomycetes</taxon>
        <taxon>Eurotiomycetidae</taxon>
        <taxon>Eurotiales</taxon>
        <taxon>Aspergillaceae</taxon>
        <taxon>Aspergillus</taxon>
        <taxon>Aspergillus subgen. Circumdati</taxon>
    </lineage>
</organism>
<protein>
    <recommendedName>
        <fullName evidence="5">FAD-binding domain-containing protein</fullName>
    </recommendedName>
</protein>
<evidence type="ECO:0000313" key="6">
    <source>
        <dbReference type="EMBL" id="KAF9888269.1"/>
    </source>
</evidence>
<dbReference type="EMBL" id="VCAU01000049">
    <property type="protein sequence ID" value="KAF9888269.1"/>
    <property type="molecule type" value="Genomic_DNA"/>
</dbReference>
<dbReference type="GO" id="GO:0016709">
    <property type="term" value="F:oxidoreductase activity, acting on paired donors, with incorporation or reduction of molecular oxygen, NAD(P)H as one donor, and incorporation of one atom of oxygen"/>
    <property type="evidence" value="ECO:0007669"/>
    <property type="project" value="UniProtKB-ARBA"/>
</dbReference>
<evidence type="ECO:0000256" key="4">
    <source>
        <dbReference type="ARBA" id="ARBA00023002"/>
    </source>
</evidence>
<proteinExistence type="predicted"/>
<dbReference type="Pfam" id="PF01494">
    <property type="entry name" value="FAD_binding_3"/>
    <property type="match status" value="1"/>
</dbReference>
<evidence type="ECO:0000256" key="1">
    <source>
        <dbReference type="ARBA" id="ARBA00001974"/>
    </source>
</evidence>
<dbReference type="Gene3D" id="3.50.50.60">
    <property type="entry name" value="FAD/NAD(P)-binding domain"/>
    <property type="match status" value="1"/>
</dbReference>
<accession>A0AAD4GSA8</accession>
<dbReference type="SUPFAM" id="SSF51905">
    <property type="entry name" value="FAD/NAD(P)-binding domain"/>
    <property type="match status" value="1"/>
</dbReference>
<comment type="cofactor">
    <cofactor evidence="1">
        <name>FAD</name>
        <dbReference type="ChEBI" id="CHEBI:57692"/>
    </cofactor>
</comment>
<feature type="domain" description="FAD-binding" evidence="5">
    <location>
        <begin position="3"/>
        <end position="351"/>
    </location>
</feature>
<reference evidence="6" key="2">
    <citation type="submission" date="2020-02" db="EMBL/GenBank/DDBJ databases">
        <authorList>
            <person name="Gilchrist C.L.M."/>
            <person name="Chooi Y.-H."/>
        </authorList>
    </citation>
    <scope>NUCLEOTIDE SEQUENCE</scope>
    <source>
        <strain evidence="6">MST-FP2251</strain>
    </source>
</reference>
<keyword evidence="3" id="KW-0274">FAD</keyword>
<dbReference type="PANTHER" id="PTHR43004">
    <property type="entry name" value="TRK SYSTEM POTASSIUM UPTAKE PROTEIN"/>
    <property type="match status" value="1"/>
</dbReference>
<keyword evidence="4" id="KW-0560">Oxidoreductase</keyword>
<sequence>MSRTDVLIVGAGPTGLVLALWLTSQGVKVRITDKDEASASTSRALAVHARTLELYQQLDIADAAVAGGHKLVATNIWSEGVLRTHVPIGDAGEGLTPYPFVHNYRQDEHERMLERKLNSLGVYVERNRELVDFVDHGSHITARVRDTKISSQEDNDQLLETYEAGFIAGCDGAHSTVRHCCRIDFAGETYPQLFYVADIEGSGLMLNGEAHASFNQSDMCLVFGYDAGKRARLSGAMDETRLKKDISELTFDDVSEQALKNLHIKPDKVNWFTPYRVHHRLADTFSKGRAFLLGDAGHIHSPIGGQGMNTGIGDAINLAWKIAAVVHGKADLPLLQTYNHERHAFAEVLLKTTDEVFTRLMDKGYIAHVLRTWIIPYVFPYMTRLGFVRRLGFSRASQIQVNYRDSPLSAGFGGQVHGGDRMPWAPVGDIDNFDSLRQITWQVHVYGDAKVEIVEWCKVQNVPLHRFAWNQKYQDVGLTQGGAYLVRPDTYIAVTEPSGLPGEFDKCLRDNRLKLT</sequence>
<evidence type="ECO:0000256" key="2">
    <source>
        <dbReference type="ARBA" id="ARBA00022630"/>
    </source>
</evidence>
<keyword evidence="7" id="KW-1185">Reference proteome</keyword>